<comment type="catalytic activity">
    <reaction evidence="6 9">
        <text>L-proline + NADP(+) = (S)-1-pyrroline-5-carboxylate + NADPH + 2 H(+)</text>
        <dbReference type="Rhea" id="RHEA:14109"/>
        <dbReference type="ChEBI" id="CHEBI:15378"/>
        <dbReference type="ChEBI" id="CHEBI:17388"/>
        <dbReference type="ChEBI" id="CHEBI:57783"/>
        <dbReference type="ChEBI" id="CHEBI:58349"/>
        <dbReference type="ChEBI" id="CHEBI:60039"/>
        <dbReference type="EC" id="1.5.1.2"/>
    </reaction>
</comment>
<evidence type="ECO:0000256" key="8">
    <source>
        <dbReference type="PIRSR" id="PIRSR000193-1"/>
    </source>
</evidence>
<dbReference type="SUPFAM" id="SSF51735">
    <property type="entry name" value="NAD(P)-binding Rossmann-fold domains"/>
    <property type="match status" value="1"/>
</dbReference>
<keyword evidence="6 9" id="KW-0028">Amino-acid biosynthesis</keyword>
<keyword evidence="6" id="KW-0963">Cytoplasm</keyword>
<dbReference type="InterPro" id="IPR036291">
    <property type="entry name" value="NAD(P)-bd_dom_sf"/>
</dbReference>
<dbReference type="HAMAP" id="MF_01925">
    <property type="entry name" value="P5C_reductase"/>
    <property type="match status" value="1"/>
</dbReference>
<dbReference type="Gene3D" id="3.40.50.720">
    <property type="entry name" value="NAD(P)-binding Rossmann-like Domain"/>
    <property type="match status" value="1"/>
</dbReference>
<dbReference type="EMBL" id="JXII01000003">
    <property type="protein sequence ID" value="KIH71300.1"/>
    <property type="molecule type" value="Genomic_DNA"/>
</dbReference>
<dbReference type="PANTHER" id="PTHR11645:SF0">
    <property type="entry name" value="PYRROLINE-5-CARBOXYLATE REDUCTASE 3"/>
    <property type="match status" value="1"/>
</dbReference>
<keyword evidence="2 6" id="KW-0641">Proline biosynthesis</keyword>
<dbReference type="Proteomes" id="UP000527860">
    <property type="component" value="Unassembled WGS sequence"/>
</dbReference>
<dbReference type="Gene3D" id="1.10.3730.10">
    <property type="entry name" value="ProC C-terminal domain-like"/>
    <property type="match status" value="1"/>
</dbReference>
<dbReference type="OrthoDB" id="9805754at2"/>
<evidence type="ECO:0000256" key="6">
    <source>
        <dbReference type="HAMAP-Rule" id="MF_01925"/>
    </source>
</evidence>
<dbReference type="PIRSF" id="PIRSF000193">
    <property type="entry name" value="Pyrrol-5-carb_rd"/>
    <property type="match status" value="1"/>
</dbReference>
<dbReference type="NCBIfam" id="TIGR00112">
    <property type="entry name" value="proC"/>
    <property type="match status" value="1"/>
</dbReference>
<evidence type="ECO:0000256" key="2">
    <source>
        <dbReference type="ARBA" id="ARBA00022650"/>
    </source>
</evidence>
<protein>
    <recommendedName>
        <fullName evidence="6 7">Pyrroline-5-carboxylate reductase</fullName>
        <shortName evidence="6">P5C reductase</shortName>
        <shortName evidence="6">P5CR</shortName>
        <ecNumber evidence="6 7">1.5.1.2</ecNumber>
    </recommendedName>
    <alternativeName>
        <fullName evidence="6">PCA reductase</fullName>
    </alternativeName>
</protein>
<evidence type="ECO:0000313" key="15">
    <source>
        <dbReference type="Proteomes" id="UP000527860"/>
    </source>
</evidence>
<comment type="subcellular location">
    <subcellularLocation>
        <location evidence="6">Cytoplasm</location>
    </subcellularLocation>
</comment>
<organism evidence="12 14">
    <name type="scientific">Salinicoccus roseus</name>
    <dbReference type="NCBI Taxonomy" id="45670"/>
    <lineage>
        <taxon>Bacteria</taxon>
        <taxon>Bacillati</taxon>
        <taxon>Bacillota</taxon>
        <taxon>Bacilli</taxon>
        <taxon>Bacillales</taxon>
        <taxon>Staphylococcaceae</taxon>
        <taxon>Salinicoccus</taxon>
    </lineage>
</organism>
<dbReference type="GO" id="GO:0055129">
    <property type="term" value="P:L-proline biosynthetic process"/>
    <property type="evidence" value="ECO:0007669"/>
    <property type="project" value="UniProtKB-UniRule"/>
</dbReference>
<feature type="binding site" evidence="8">
    <location>
        <begin position="8"/>
        <end position="13"/>
    </location>
    <ligand>
        <name>NADP(+)</name>
        <dbReference type="ChEBI" id="CHEBI:58349"/>
    </ligand>
</feature>
<evidence type="ECO:0000256" key="7">
    <source>
        <dbReference type="NCBIfam" id="TIGR00112"/>
    </source>
</evidence>
<dbReference type="SUPFAM" id="SSF48179">
    <property type="entry name" value="6-phosphogluconate dehydrogenase C-terminal domain-like"/>
    <property type="match status" value="1"/>
</dbReference>
<proteinExistence type="inferred from homology"/>
<evidence type="ECO:0000259" key="11">
    <source>
        <dbReference type="Pfam" id="PF14748"/>
    </source>
</evidence>
<comment type="similarity">
    <text evidence="1 6 9">Belongs to the pyrroline-5-carboxylate reductase family.</text>
</comment>
<dbReference type="Pfam" id="PF03807">
    <property type="entry name" value="F420_oxidored"/>
    <property type="match status" value="1"/>
</dbReference>
<accession>A0A0C2HC61</accession>
<dbReference type="Pfam" id="PF14748">
    <property type="entry name" value="P5CR_dimer"/>
    <property type="match status" value="1"/>
</dbReference>
<name>A0A0C2HC61_9STAP</name>
<dbReference type="PROSITE" id="PS00521">
    <property type="entry name" value="P5CR"/>
    <property type="match status" value="1"/>
</dbReference>
<evidence type="ECO:0000313" key="14">
    <source>
        <dbReference type="Proteomes" id="UP000031546"/>
    </source>
</evidence>
<comment type="caution">
    <text evidence="12">The sequence shown here is derived from an EMBL/GenBank/DDBJ whole genome shotgun (WGS) entry which is preliminary data.</text>
</comment>
<evidence type="ECO:0000256" key="9">
    <source>
        <dbReference type="RuleBase" id="RU003903"/>
    </source>
</evidence>
<evidence type="ECO:0000259" key="10">
    <source>
        <dbReference type="Pfam" id="PF03807"/>
    </source>
</evidence>
<keyword evidence="3 6" id="KW-0521">NADP</keyword>
<keyword evidence="4 6" id="KW-0560">Oxidoreductase</keyword>
<feature type="domain" description="Pyrroline-5-carboxylate reductase catalytic N-terminal" evidence="10">
    <location>
        <begin position="4"/>
        <end position="97"/>
    </location>
</feature>
<dbReference type="EMBL" id="JABEVU030000001">
    <property type="protein sequence ID" value="MDB0580041.1"/>
    <property type="molecule type" value="Genomic_DNA"/>
</dbReference>
<dbReference type="Proteomes" id="UP000031546">
    <property type="component" value="Unassembled WGS sequence"/>
</dbReference>
<dbReference type="InterPro" id="IPR028939">
    <property type="entry name" value="P5C_Rdtase_cat_N"/>
</dbReference>
<dbReference type="FunFam" id="1.10.3730.10:FF:000001">
    <property type="entry name" value="Pyrroline-5-carboxylate reductase"/>
    <property type="match status" value="1"/>
</dbReference>
<dbReference type="EC" id="1.5.1.2" evidence="6 7"/>
<reference evidence="13" key="3">
    <citation type="submission" date="2022-12" db="EMBL/GenBank/DDBJ databases">
        <title>Genome analysis and biological profiling of marine Salinicoccus roseus MOSEL-ME25.</title>
        <authorList>
            <person name="Mirza F.T."/>
            <person name="Xie Y."/>
            <person name="Shinwari Z.K."/>
        </authorList>
    </citation>
    <scope>NUCLEOTIDE SEQUENCE</scope>
    <source>
        <strain evidence="13">MOSEL-ME25</strain>
    </source>
</reference>
<evidence type="ECO:0000313" key="12">
    <source>
        <dbReference type="EMBL" id="KIH71300.1"/>
    </source>
</evidence>
<evidence type="ECO:0000313" key="13">
    <source>
        <dbReference type="EMBL" id="MDB0580041.1"/>
    </source>
</evidence>
<dbReference type="GO" id="GO:0005737">
    <property type="term" value="C:cytoplasm"/>
    <property type="evidence" value="ECO:0007669"/>
    <property type="project" value="UniProtKB-SubCell"/>
</dbReference>
<dbReference type="InterPro" id="IPR000304">
    <property type="entry name" value="Pyrroline-COOH_reductase"/>
</dbReference>
<dbReference type="InterPro" id="IPR029036">
    <property type="entry name" value="P5CR_dimer"/>
</dbReference>
<reference evidence="13" key="2">
    <citation type="submission" date="2020-04" db="EMBL/GenBank/DDBJ databases">
        <authorList>
            <person name="Tanveer F."/>
            <person name="Xie Y."/>
            <person name="Shinwari Z.K."/>
        </authorList>
    </citation>
    <scope>NUCLEOTIDE SEQUENCE</scope>
    <source>
        <strain evidence="13">MOSEL-ME25</strain>
    </source>
</reference>
<dbReference type="RefSeq" id="WP_040105411.1">
    <property type="nucleotide sequence ID" value="NZ_JABEVU030000001.1"/>
</dbReference>
<dbReference type="InterPro" id="IPR053790">
    <property type="entry name" value="P5CR-like_CS"/>
</dbReference>
<gene>
    <name evidence="6 13" type="primary">proC</name>
    <name evidence="13" type="ORF">F7P68_0005830</name>
    <name evidence="12" type="ORF">SN16_04495</name>
</gene>
<evidence type="ECO:0000256" key="4">
    <source>
        <dbReference type="ARBA" id="ARBA00023002"/>
    </source>
</evidence>
<dbReference type="STRING" id="45670.SN16_04495"/>
<dbReference type="InterPro" id="IPR008927">
    <property type="entry name" value="6-PGluconate_DH-like_C_sf"/>
</dbReference>
<evidence type="ECO:0000256" key="3">
    <source>
        <dbReference type="ARBA" id="ARBA00022857"/>
    </source>
</evidence>
<reference evidence="12 14" key="1">
    <citation type="submission" date="2015-01" db="EMBL/GenBank/DDBJ databases">
        <title>Genome sequences of high lactate-tolerant strain Salinicoccus roseus W12 with industrial interest.</title>
        <authorList>
            <person name="Wang H."/>
            <person name="Yu B."/>
        </authorList>
    </citation>
    <scope>NUCLEOTIDE SEQUENCE [LARGE SCALE GENOMIC DNA]</scope>
    <source>
        <strain evidence="12 14">W12</strain>
    </source>
</reference>
<comment type="catalytic activity">
    <reaction evidence="6">
        <text>L-proline + NAD(+) = (S)-1-pyrroline-5-carboxylate + NADH + 2 H(+)</text>
        <dbReference type="Rhea" id="RHEA:14105"/>
        <dbReference type="ChEBI" id="CHEBI:15378"/>
        <dbReference type="ChEBI" id="CHEBI:17388"/>
        <dbReference type="ChEBI" id="CHEBI:57540"/>
        <dbReference type="ChEBI" id="CHEBI:57945"/>
        <dbReference type="ChEBI" id="CHEBI:60039"/>
        <dbReference type="EC" id="1.5.1.2"/>
    </reaction>
</comment>
<evidence type="ECO:0000256" key="5">
    <source>
        <dbReference type="ARBA" id="ARBA00058118"/>
    </source>
</evidence>
<dbReference type="GeneID" id="77844804"/>
<dbReference type="GO" id="GO:0004735">
    <property type="term" value="F:pyrroline-5-carboxylate reductase activity"/>
    <property type="evidence" value="ECO:0007669"/>
    <property type="project" value="UniProtKB-UniRule"/>
</dbReference>
<comment type="pathway">
    <text evidence="6 9">Amino-acid biosynthesis; L-proline biosynthesis; L-proline from L-glutamate 5-semialdehyde: step 1/1.</text>
</comment>
<evidence type="ECO:0000256" key="1">
    <source>
        <dbReference type="ARBA" id="ARBA00005525"/>
    </source>
</evidence>
<keyword evidence="15" id="KW-1185">Reference proteome</keyword>
<dbReference type="AlphaFoldDB" id="A0A0C2HC61"/>
<feature type="domain" description="Pyrroline-5-carboxylate reductase dimerisation" evidence="11">
    <location>
        <begin position="159"/>
        <end position="260"/>
    </location>
</feature>
<sequence>MSYRIGFIGAGKMVNHIVKGLLKSPEMKDDIIVTGRNQQKLDKFNEGKGIEVSTDYSLLSECDIIVNGVSSDQTLHVFNKVRAYTREDAIHISIAAGVSIDEMETILPQHKIVRNMPNIAVSVQEGVMVMAANAHISDEDKETLDEIFNRIAAVAWVEEPLMKYAPSLTGSSPTYTFLMIEAMADKAVSAGFPRQQAYMLAAQAVVGAGKLVLETESHPAVLKDQITTSGGSTIQGVMELENNGFRKSVIQAMEAINNANKK</sequence>
<dbReference type="UniPathway" id="UPA00098">
    <property type="reaction ID" value="UER00361"/>
</dbReference>
<comment type="function">
    <text evidence="5 6">Catalyzes the reduction of 1-pyrroline-5-carboxylate (PCA) to L-proline.</text>
</comment>
<dbReference type="PANTHER" id="PTHR11645">
    <property type="entry name" value="PYRROLINE-5-CARBOXYLATE REDUCTASE"/>
    <property type="match status" value="1"/>
</dbReference>